<dbReference type="AlphaFoldDB" id="A0A0M8P5V7"/>
<protein>
    <submittedName>
        <fullName evidence="2">Uncharacterized protein</fullName>
    </submittedName>
</protein>
<gene>
    <name evidence="2" type="ORF">ACN38_g8113</name>
</gene>
<feature type="region of interest" description="Disordered" evidence="1">
    <location>
        <begin position="111"/>
        <end position="133"/>
    </location>
</feature>
<proteinExistence type="predicted"/>
<dbReference type="Proteomes" id="UP000037696">
    <property type="component" value="Unassembled WGS sequence"/>
</dbReference>
<keyword evidence="3" id="KW-1185">Reference proteome</keyword>
<accession>A0A0M8P5V7</accession>
<dbReference type="OrthoDB" id="4453902at2759"/>
<evidence type="ECO:0000256" key="1">
    <source>
        <dbReference type="SAM" id="MobiDB-lite"/>
    </source>
</evidence>
<dbReference type="EMBL" id="LHQQ01000144">
    <property type="protein sequence ID" value="KOS41040.1"/>
    <property type="molecule type" value="Genomic_DNA"/>
</dbReference>
<name>A0A0M8P5V7_9EURO</name>
<sequence length="133" mass="15342">MAYTRKWRGRIQRPGFEGIYRLTYTYHTVDTLHLTRTISFTDLVISLEMDAQTLIRRHDVLKNLHQRVNDCESFFLSPSDLQGLGIQAFRVGITEDSILQFHLCFFPTSPGESPPKISNRQFENIGPWPSKAG</sequence>
<dbReference type="STRING" id="229535.A0A0M8P5V7"/>
<evidence type="ECO:0000313" key="2">
    <source>
        <dbReference type="EMBL" id="KOS41040.1"/>
    </source>
</evidence>
<evidence type="ECO:0000313" key="3">
    <source>
        <dbReference type="Proteomes" id="UP000037696"/>
    </source>
</evidence>
<reference evidence="2 3" key="1">
    <citation type="submission" date="2015-08" db="EMBL/GenBank/DDBJ databases">
        <title>Genome sequencing of Penicillium nordicum.</title>
        <authorList>
            <person name="Nguyen H.D."/>
            <person name="Seifert K.A."/>
        </authorList>
    </citation>
    <scope>NUCLEOTIDE SEQUENCE [LARGE SCALE GENOMIC DNA]</scope>
    <source>
        <strain evidence="2 3">DAOMC 185683</strain>
    </source>
</reference>
<comment type="caution">
    <text evidence="2">The sequence shown here is derived from an EMBL/GenBank/DDBJ whole genome shotgun (WGS) entry which is preliminary data.</text>
</comment>
<organism evidence="2 3">
    <name type="scientific">Penicillium nordicum</name>
    <dbReference type="NCBI Taxonomy" id="229535"/>
    <lineage>
        <taxon>Eukaryota</taxon>
        <taxon>Fungi</taxon>
        <taxon>Dikarya</taxon>
        <taxon>Ascomycota</taxon>
        <taxon>Pezizomycotina</taxon>
        <taxon>Eurotiomycetes</taxon>
        <taxon>Eurotiomycetidae</taxon>
        <taxon>Eurotiales</taxon>
        <taxon>Aspergillaceae</taxon>
        <taxon>Penicillium</taxon>
    </lineage>
</organism>